<evidence type="ECO:0000313" key="1">
    <source>
        <dbReference type="EMBL" id="KAH3872795.1"/>
    </source>
</evidence>
<keyword evidence="2" id="KW-1185">Reference proteome</keyword>
<reference evidence="1" key="2">
    <citation type="submission" date="2020-11" db="EMBL/GenBank/DDBJ databases">
        <authorList>
            <person name="McCartney M.A."/>
            <person name="Auch B."/>
            <person name="Kono T."/>
            <person name="Mallez S."/>
            <person name="Becker A."/>
            <person name="Gohl D.M."/>
            <person name="Silverstein K.A.T."/>
            <person name="Koren S."/>
            <person name="Bechman K.B."/>
            <person name="Herman A."/>
            <person name="Abrahante J.E."/>
            <person name="Garbe J."/>
        </authorList>
    </citation>
    <scope>NUCLEOTIDE SEQUENCE</scope>
    <source>
        <strain evidence="1">Duluth1</strain>
        <tissue evidence="1">Whole animal</tissue>
    </source>
</reference>
<reference evidence="1" key="1">
    <citation type="journal article" date="2019" name="bioRxiv">
        <title>The Genome of the Zebra Mussel, Dreissena polymorpha: A Resource for Invasive Species Research.</title>
        <authorList>
            <person name="McCartney M.A."/>
            <person name="Auch B."/>
            <person name="Kono T."/>
            <person name="Mallez S."/>
            <person name="Zhang Y."/>
            <person name="Obille A."/>
            <person name="Becker A."/>
            <person name="Abrahante J.E."/>
            <person name="Garbe J."/>
            <person name="Badalamenti J.P."/>
            <person name="Herman A."/>
            <person name="Mangelson H."/>
            <person name="Liachko I."/>
            <person name="Sullivan S."/>
            <person name="Sone E.D."/>
            <person name="Koren S."/>
            <person name="Silverstein K.A.T."/>
            <person name="Beckman K.B."/>
            <person name="Gohl D.M."/>
        </authorList>
    </citation>
    <scope>NUCLEOTIDE SEQUENCE</scope>
    <source>
        <strain evidence="1">Duluth1</strain>
        <tissue evidence="1">Whole animal</tissue>
    </source>
</reference>
<comment type="caution">
    <text evidence="1">The sequence shown here is derived from an EMBL/GenBank/DDBJ whole genome shotgun (WGS) entry which is preliminary data.</text>
</comment>
<dbReference type="Proteomes" id="UP000828390">
    <property type="component" value="Unassembled WGS sequence"/>
</dbReference>
<sequence>MNDAGHEARHIMFMSGHRNEASIRSNNRGCNITQNKSCVRETQYPLLRRFEAISFTFTLKNELDLSPLKMFSSVRYA</sequence>
<name>A0A9D4M8P3_DREPO</name>
<accession>A0A9D4M8P3</accession>
<organism evidence="1 2">
    <name type="scientific">Dreissena polymorpha</name>
    <name type="common">Zebra mussel</name>
    <name type="synonym">Mytilus polymorpha</name>
    <dbReference type="NCBI Taxonomy" id="45954"/>
    <lineage>
        <taxon>Eukaryota</taxon>
        <taxon>Metazoa</taxon>
        <taxon>Spiralia</taxon>
        <taxon>Lophotrochozoa</taxon>
        <taxon>Mollusca</taxon>
        <taxon>Bivalvia</taxon>
        <taxon>Autobranchia</taxon>
        <taxon>Heteroconchia</taxon>
        <taxon>Euheterodonta</taxon>
        <taxon>Imparidentia</taxon>
        <taxon>Neoheterodontei</taxon>
        <taxon>Myida</taxon>
        <taxon>Dreissenoidea</taxon>
        <taxon>Dreissenidae</taxon>
        <taxon>Dreissena</taxon>
    </lineage>
</organism>
<dbReference type="AlphaFoldDB" id="A0A9D4M8P3"/>
<protein>
    <submittedName>
        <fullName evidence="1">Uncharacterized protein</fullName>
    </submittedName>
</protein>
<proteinExistence type="predicted"/>
<evidence type="ECO:0000313" key="2">
    <source>
        <dbReference type="Proteomes" id="UP000828390"/>
    </source>
</evidence>
<dbReference type="EMBL" id="JAIWYP010000002">
    <property type="protein sequence ID" value="KAH3872795.1"/>
    <property type="molecule type" value="Genomic_DNA"/>
</dbReference>
<gene>
    <name evidence="1" type="ORF">DPMN_036018</name>
</gene>